<feature type="compositionally biased region" description="Basic residues" evidence="1">
    <location>
        <begin position="50"/>
        <end position="66"/>
    </location>
</feature>
<evidence type="ECO:0000256" key="1">
    <source>
        <dbReference type="SAM" id="MobiDB-lite"/>
    </source>
</evidence>
<dbReference type="PANTHER" id="PTHR46601">
    <property type="entry name" value="ULP_PROTEASE DOMAIN-CONTAINING PROTEIN"/>
    <property type="match status" value="1"/>
</dbReference>
<dbReference type="PANTHER" id="PTHR46601:SF2">
    <property type="entry name" value="UBIQUITIN-LIKE PROTEASE FAMILY PROFILE DOMAIN-CONTAINING PROTEIN"/>
    <property type="match status" value="1"/>
</dbReference>
<feature type="region of interest" description="Disordered" evidence="1">
    <location>
        <begin position="1"/>
        <end position="25"/>
    </location>
</feature>
<evidence type="ECO:0000313" key="2">
    <source>
        <dbReference type="EMBL" id="CAH1636783.1"/>
    </source>
</evidence>
<gene>
    <name evidence="2" type="ORF">SPLIT_LOCUS2145</name>
</gene>
<proteinExistence type="predicted"/>
<sequence>MALTPAEKQRRYREKLKQDPVKLAEAKSKHLQRYHATKKLVKDMTEREHRSAKRKWKMANRKRRERQKSVQVILDITPASTPRSGTPVSPSSRGRRKVRRDRSALYRQNKKLEEENEKLKRKCNKYKKRYQRQKGKNSENGHKKYIALSNAIKNHYSRIKKLKERLAIRRIFDEDIIKDSRLKTSIVQETLGINKLKNRQTIPKQATLIKKIRQFFDRDDVSRITAGKRETVTYKKNKAQKRYLLDTMKNLFISFKKENPIECCSYSYFTKHRPFYVKPPAVDGRDTCQCKTHTNTQYMLNALYRNKIIAESNMTQIVEKSVCATDNELCMTGECESCNTNATLSFNTENQSRIVKYQQWVRRSEVIDKSGKKVKITKSIKEIITSSVAELIEKFKLAIQVLKKHIYNIKMQYRSYRLAIDDLKNDEALLHVDFSENYNGKYFEEIQHHHFGGSRQQITLHTGVLYIKRKEAEKAQVTSFCSVSPNNSHNPASIWAHLHPVISTLKVNHPHIKTIHVFSDGPATQYRQKVNFYFICSKTFVDYGFDRITWNFFEAGHGKGAADGVGGYLKRTADQKVATGFDIPDAETFFHTLKDSSKIQLYYITNDDIQKVEQAIPHGLIPLRGTMQVHQVFSDTPGLLQYRDLSCFCQRGFCACFSPQTYQPLPVSTSPISPTKISNNLEIPFDLIPERDSLEYMNELEVLTDISNIVDNPKKFYYESVYSPISSSDDELLSQLKIQQEASVSNTHDRNLIEKENVHPTKIFSGVYVIVKVSSDKDKLYY</sequence>
<keyword evidence="3" id="KW-1185">Reference proteome</keyword>
<protein>
    <submittedName>
        <fullName evidence="2">Uncharacterized protein</fullName>
    </submittedName>
</protein>
<reference evidence="2" key="1">
    <citation type="submission" date="2022-02" db="EMBL/GenBank/DDBJ databases">
        <authorList>
            <person name="King R."/>
        </authorList>
    </citation>
    <scope>NUCLEOTIDE SEQUENCE</scope>
</reference>
<feature type="compositionally biased region" description="Basic residues" evidence="1">
    <location>
        <begin position="119"/>
        <end position="135"/>
    </location>
</feature>
<feature type="region of interest" description="Disordered" evidence="1">
    <location>
        <begin position="41"/>
        <end position="141"/>
    </location>
</feature>
<dbReference type="AlphaFoldDB" id="A0A9P0HWQ1"/>
<feature type="compositionally biased region" description="Polar residues" evidence="1">
    <location>
        <begin position="78"/>
        <end position="88"/>
    </location>
</feature>
<dbReference type="EMBL" id="LR824545">
    <property type="protein sequence ID" value="CAH1636783.1"/>
    <property type="molecule type" value="Genomic_DNA"/>
</dbReference>
<dbReference type="Proteomes" id="UP001153321">
    <property type="component" value="Chromosome 14"/>
</dbReference>
<name>A0A9P0HWQ1_SPOLI</name>
<feature type="compositionally biased region" description="Basic and acidic residues" evidence="1">
    <location>
        <begin position="15"/>
        <end position="25"/>
    </location>
</feature>
<organism evidence="2 3">
    <name type="scientific">Spodoptera littoralis</name>
    <name type="common">Egyptian cotton leafworm</name>
    <dbReference type="NCBI Taxonomy" id="7109"/>
    <lineage>
        <taxon>Eukaryota</taxon>
        <taxon>Metazoa</taxon>
        <taxon>Ecdysozoa</taxon>
        <taxon>Arthropoda</taxon>
        <taxon>Hexapoda</taxon>
        <taxon>Insecta</taxon>
        <taxon>Pterygota</taxon>
        <taxon>Neoptera</taxon>
        <taxon>Endopterygota</taxon>
        <taxon>Lepidoptera</taxon>
        <taxon>Glossata</taxon>
        <taxon>Ditrysia</taxon>
        <taxon>Noctuoidea</taxon>
        <taxon>Noctuidae</taxon>
        <taxon>Amphipyrinae</taxon>
        <taxon>Spodoptera</taxon>
    </lineage>
</organism>
<accession>A0A9P0HWQ1</accession>
<evidence type="ECO:0000313" key="3">
    <source>
        <dbReference type="Proteomes" id="UP001153321"/>
    </source>
</evidence>